<keyword evidence="2" id="KW-1185">Reference proteome</keyword>
<accession>A0ABW4MSW0</accession>
<evidence type="ECO:0000313" key="1">
    <source>
        <dbReference type="EMBL" id="MFD1781038.1"/>
    </source>
</evidence>
<dbReference type="Proteomes" id="UP001597227">
    <property type="component" value="Unassembled WGS sequence"/>
</dbReference>
<gene>
    <name evidence="1" type="ORF">ACFSFW_20500</name>
</gene>
<name>A0ABW4MSW0_9BACI</name>
<protein>
    <submittedName>
        <fullName evidence="1">Uncharacterized protein</fullName>
    </submittedName>
</protein>
<dbReference type="RefSeq" id="WP_388040956.1">
    <property type="nucleotide sequence ID" value="NZ_JBHUEK010000030.1"/>
</dbReference>
<comment type="caution">
    <text evidence="1">The sequence shown here is derived from an EMBL/GenBank/DDBJ whole genome shotgun (WGS) entry which is preliminary data.</text>
</comment>
<sequence>MNNYSNPYMNPYRNQYVHSNSRKNNAINTYLLDKQIGDVNGDNIPDTVYLIGEKKENPFYENIKVIVQDGRTMQSYIIPLYPKYSMAYTPWLNLANFTNTGTNEIMVNLPVGGSGGLNYYYVISFLGNKAEYILGPEEFAALSQSLGYEVIYMDNYRVLVKSEKLDTSYTLDISSRKEVYEGTVYDQDGKLIKPQEGFVIDLPTLYPIKIDGSVPYKLEANQDIAGTSHADQLGYIVSYWKYTGNKSWVLDPETFFVTIT</sequence>
<proteinExistence type="predicted"/>
<organism evidence="1 2">
    <name type="scientific">Fredinandcohnia salidurans</name>
    <dbReference type="NCBI Taxonomy" id="2595041"/>
    <lineage>
        <taxon>Bacteria</taxon>
        <taxon>Bacillati</taxon>
        <taxon>Bacillota</taxon>
        <taxon>Bacilli</taxon>
        <taxon>Bacillales</taxon>
        <taxon>Bacillaceae</taxon>
        <taxon>Fredinandcohnia</taxon>
    </lineage>
</organism>
<dbReference type="EMBL" id="JBHUEK010000030">
    <property type="protein sequence ID" value="MFD1781038.1"/>
    <property type="molecule type" value="Genomic_DNA"/>
</dbReference>
<reference evidence="2" key="1">
    <citation type="journal article" date="2019" name="Int. J. Syst. Evol. Microbiol.">
        <title>The Global Catalogue of Microorganisms (GCM) 10K type strain sequencing project: providing services to taxonomists for standard genome sequencing and annotation.</title>
        <authorList>
            <consortium name="The Broad Institute Genomics Platform"/>
            <consortium name="The Broad Institute Genome Sequencing Center for Infectious Disease"/>
            <person name="Wu L."/>
            <person name="Ma J."/>
        </authorList>
    </citation>
    <scope>NUCLEOTIDE SEQUENCE [LARGE SCALE GENOMIC DNA]</scope>
    <source>
        <strain evidence="2">CCUG 15531</strain>
    </source>
</reference>
<evidence type="ECO:0000313" key="2">
    <source>
        <dbReference type="Proteomes" id="UP001597227"/>
    </source>
</evidence>